<evidence type="ECO:0000256" key="1">
    <source>
        <dbReference type="SAM" id="Phobius"/>
    </source>
</evidence>
<dbReference type="AlphaFoldDB" id="I9SRR6"/>
<dbReference type="HOGENOM" id="CLU_3095737_0_0_10"/>
<keyword evidence="1" id="KW-0472">Membrane</keyword>
<keyword evidence="1" id="KW-0812">Transmembrane</keyword>
<proteinExistence type="predicted"/>
<dbReference type="Proteomes" id="UP000005150">
    <property type="component" value="Unassembled WGS sequence"/>
</dbReference>
<accession>I9SRR6</accession>
<evidence type="ECO:0000313" key="3">
    <source>
        <dbReference type="Proteomes" id="UP000005150"/>
    </source>
</evidence>
<dbReference type="EMBL" id="AGXV01000041">
    <property type="protein sequence ID" value="EIY58951.1"/>
    <property type="molecule type" value="Genomic_DNA"/>
</dbReference>
<comment type="caution">
    <text evidence="2">The sequence shown here is derived from an EMBL/GenBank/DDBJ whole genome shotgun (WGS) entry which is preliminary data.</text>
</comment>
<evidence type="ECO:0000313" key="2">
    <source>
        <dbReference type="EMBL" id="EIY58951.1"/>
    </source>
</evidence>
<feature type="transmembrane region" description="Helical" evidence="1">
    <location>
        <begin position="20"/>
        <end position="38"/>
    </location>
</feature>
<dbReference type="PATRIC" id="fig|997887.3.peg.3604"/>
<protein>
    <submittedName>
        <fullName evidence="2">Uncharacterized protein</fullName>
    </submittedName>
</protein>
<keyword evidence="1" id="KW-1133">Transmembrane helix</keyword>
<gene>
    <name evidence="2" type="ORF">HMPREF1071_03477</name>
</gene>
<keyword evidence="3" id="KW-1185">Reference proteome</keyword>
<reference evidence="2 3" key="1">
    <citation type="submission" date="2012-02" db="EMBL/GenBank/DDBJ databases">
        <title>The Genome Sequence of Bacteroides salyersiae CL02T12C01.</title>
        <authorList>
            <consortium name="The Broad Institute Genome Sequencing Platform"/>
            <person name="Earl A."/>
            <person name="Ward D."/>
            <person name="Feldgarden M."/>
            <person name="Gevers D."/>
            <person name="Zitomersky N.L."/>
            <person name="Coyne M.J."/>
            <person name="Comstock L.E."/>
            <person name="Young S.K."/>
            <person name="Zeng Q."/>
            <person name="Gargeya S."/>
            <person name="Fitzgerald M."/>
            <person name="Haas B."/>
            <person name="Abouelleil A."/>
            <person name="Alvarado L."/>
            <person name="Arachchi H.M."/>
            <person name="Berlin A."/>
            <person name="Chapman S.B."/>
            <person name="Gearin G."/>
            <person name="Goldberg J."/>
            <person name="Griggs A."/>
            <person name="Gujja S."/>
            <person name="Hansen M."/>
            <person name="Heiman D."/>
            <person name="Howarth C."/>
            <person name="Larimer J."/>
            <person name="Lui A."/>
            <person name="MacDonald P.J.P."/>
            <person name="McCowen C."/>
            <person name="Montmayeur A."/>
            <person name="Murphy C."/>
            <person name="Neiman D."/>
            <person name="Pearson M."/>
            <person name="Priest M."/>
            <person name="Roberts A."/>
            <person name="Saif S."/>
            <person name="Shea T."/>
            <person name="Sisk P."/>
            <person name="Stolte C."/>
            <person name="Sykes S."/>
            <person name="Wortman J."/>
            <person name="Nusbaum C."/>
            <person name="Birren B."/>
        </authorList>
    </citation>
    <scope>NUCLEOTIDE SEQUENCE [LARGE SCALE GENOMIC DNA]</scope>
    <source>
        <strain evidence="2 3">CL02T12C01</strain>
    </source>
</reference>
<name>I9SRR6_9BACE</name>
<sequence length="51" mass="6071">MCLVQTTSWLSKKLFEIREAVPVSGTAFFVIYFDNLVFMKKNLYIFVVYNR</sequence>
<organism evidence="2 3">
    <name type="scientific">Bacteroides salyersiae CL02T12C01</name>
    <dbReference type="NCBI Taxonomy" id="997887"/>
    <lineage>
        <taxon>Bacteria</taxon>
        <taxon>Pseudomonadati</taxon>
        <taxon>Bacteroidota</taxon>
        <taxon>Bacteroidia</taxon>
        <taxon>Bacteroidales</taxon>
        <taxon>Bacteroidaceae</taxon>
        <taxon>Bacteroides</taxon>
    </lineage>
</organism>